<keyword evidence="3" id="KW-1185">Reference proteome</keyword>
<sequence length="559" mass="63732">MNAIAMRKIMCTVNYLTRQVVTKLIIIFLMIQLAAINAVNLEEITNLNKNSRIDLSLTLGSPSKKLKLNHSPIFRSANLDPNFHHLDFGGEASDSGSDLGLTLRDHTHDTLDLELGLGAPVVSQNVQPEKLSVTSAIHSGREHQYSGLPSPYSVTNPGRFRFALPAEYGDLYFLRPQVLNDDAVTESVLGGVADIGCSKQSNFYLTSGAQNPEIRNDFERELKSPNLKKAANFLIRQNTSPADQRTFREISGVKYFANDEEIRRELSHARPNAQEITTYSKIIQENNFITQKKKIELEKYQKRAKGKHMLEEHTNHLSFKKRKGVMIGAPDADLSTLNSEDHTTYVVPTLETLEYPYQNVLKIDEERATLIKAFLTKLSQRRNNPDLPRGKALKKAVVSLREKFQENNKHFEFLKNKWIEEWENIYKRIGFINENNSLNVFVDNEIAKNEAIKILNNLWESIPLAHNLTKKGRLKKSEDIEIKIKDKYGSDIQKYTLRYILNSKLESSETLALSSNALKYTLRILLPQVYHSIFTIDDKEKKGYNSGLVRSLNDISLQL</sequence>
<gene>
    <name evidence="2" type="ORF">PPACK8108_LOCUS21434</name>
</gene>
<protein>
    <submittedName>
        <fullName evidence="2">Expressed protein</fullName>
    </submittedName>
</protein>
<dbReference type="EMBL" id="CALTRL010005810">
    <property type="protein sequence ID" value="CAH7686736.1"/>
    <property type="molecule type" value="Genomic_DNA"/>
</dbReference>
<keyword evidence="1" id="KW-0472">Membrane</keyword>
<evidence type="ECO:0000313" key="3">
    <source>
        <dbReference type="Proteomes" id="UP001153365"/>
    </source>
</evidence>
<name>A0AAV0BK84_PHAPC</name>
<dbReference type="Proteomes" id="UP001153365">
    <property type="component" value="Unassembled WGS sequence"/>
</dbReference>
<organism evidence="2 3">
    <name type="scientific">Phakopsora pachyrhizi</name>
    <name type="common">Asian soybean rust disease fungus</name>
    <dbReference type="NCBI Taxonomy" id="170000"/>
    <lineage>
        <taxon>Eukaryota</taxon>
        <taxon>Fungi</taxon>
        <taxon>Dikarya</taxon>
        <taxon>Basidiomycota</taxon>
        <taxon>Pucciniomycotina</taxon>
        <taxon>Pucciniomycetes</taxon>
        <taxon>Pucciniales</taxon>
        <taxon>Phakopsoraceae</taxon>
        <taxon>Phakopsora</taxon>
    </lineage>
</organism>
<keyword evidence="1" id="KW-0812">Transmembrane</keyword>
<proteinExistence type="predicted"/>
<evidence type="ECO:0000313" key="2">
    <source>
        <dbReference type="EMBL" id="CAH7686736.1"/>
    </source>
</evidence>
<keyword evidence="1" id="KW-1133">Transmembrane helix</keyword>
<reference evidence="2" key="1">
    <citation type="submission" date="2022-06" db="EMBL/GenBank/DDBJ databases">
        <authorList>
            <consortium name="SYNGENTA / RWTH Aachen University"/>
        </authorList>
    </citation>
    <scope>NUCLEOTIDE SEQUENCE</scope>
</reference>
<evidence type="ECO:0000256" key="1">
    <source>
        <dbReference type="SAM" id="Phobius"/>
    </source>
</evidence>
<dbReference type="AlphaFoldDB" id="A0AAV0BK84"/>
<accession>A0AAV0BK84</accession>
<comment type="caution">
    <text evidence="2">The sequence shown here is derived from an EMBL/GenBank/DDBJ whole genome shotgun (WGS) entry which is preliminary data.</text>
</comment>
<feature type="transmembrane region" description="Helical" evidence="1">
    <location>
        <begin position="20"/>
        <end position="39"/>
    </location>
</feature>